<keyword evidence="7" id="KW-1185">Reference proteome</keyword>
<gene>
    <name evidence="6" type="ORF">BEP19_02075</name>
</gene>
<dbReference type="Gene3D" id="3.30.470.30">
    <property type="entry name" value="DNA ligase/mRNA capping enzyme"/>
    <property type="match status" value="1"/>
</dbReference>
<dbReference type="PANTHER" id="PTHR45674:SF4">
    <property type="entry name" value="DNA LIGASE 1"/>
    <property type="match status" value="1"/>
</dbReference>
<dbReference type="Gene3D" id="2.40.50.140">
    <property type="entry name" value="Nucleic acid-binding proteins"/>
    <property type="match status" value="1"/>
</dbReference>
<evidence type="ECO:0000259" key="5">
    <source>
        <dbReference type="PROSITE" id="PS50160"/>
    </source>
</evidence>
<dbReference type="CDD" id="cd07971">
    <property type="entry name" value="OBF_DNA_ligase_LigD"/>
    <property type="match status" value="1"/>
</dbReference>
<dbReference type="PANTHER" id="PTHR45674">
    <property type="entry name" value="DNA LIGASE 1/3 FAMILY MEMBER"/>
    <property type="match status" value="1"/>
</dbReference>
<name>A0A419SNC6_9BACL</name>
<accession>A0A419SNC6</accession>
<comment type="caution">
    <text evidence="6">The sequence shown here is derived from an EMBL/GenBank/DDBJ whole genome shotgun (WGS) entry which is preliminary data.</text>
</comment>
<dbReference type="Proteomes" id="UP000284219">
    <property type="component" value="Unassembled WGS sequence"/>
</dbReference>
<dbReference type="SUPFAM" id="SSF56091">
    <property type="entry name" value="DNA ligase/mRNA capping enzyme, catalytic domain"/>
    <property type="match status" value="1"/>
</dbReference>
<dbReference type="Pfam" id="PF04679">
    <property type="entry name" value="DNA_ligase_A_C"/>
    <property type="match status" value="1"/>
</dbReference>
<dbReference type="GO" id="GO:0006310">
    <property type="term" value="P:DNA recombination"/>
    <property type="evidence" value="ECO:0007669"/>
    <property type="project" value="InterPro"/>
</dbReference>
<dbReference type="InterPro" id="IPR012309">
    <property type="entry name" value="DNA_ligase_ATP-dep_C"/>
</dbReference>
<dbReference type="Pfam" id="PF01068">
    <property type="entry name" value="DNA_ligase_A_M"/>
    <property type="match status" value="1"/>
</dbReference>
<evidence type="ECO:0000313" key="6">
    <source>
        <dbReference type="EMBL" id="RKD25752.1"/>
    </source>
</evidence>
<dbReference type="GO" id="GO:0003910">
    <property type="term" value="F:DNA ligase (ATP) activity"/>
    <property type="evidence" value="ECO:0007669"/>
    <property type="project" value="UniProtKB-EC"/>
</dbReference>
<dbReference type="InterPro" id="IPR050191">
    <property type="entry name" value="ATP-dep_DNA_ligase"/>
</dbReference>
<dbReference type="PROSITE" id="PS00333">
    <property type="entry name" value="DNA_LIGASE_A2"/>
    <property type="match status" value="1"/>
</dbReference>
<protein>
    <recommendedName>
        <fullName evidence="2">DNA ligase (ATP)</fullName>
        <ecNumber evidence="2">6.5.1.1</ecNumber>
    </recommendedName>
</protein>
<evidence type="ECO:0000313" key="7">
    <source>
        <dbReference type="Proteomes" id="UP000284219"/>
    </source>
</evidence>
<dbReference type="SUPFAM" id="SSF50249">
    <property type="entry name" value="Nucleic acid-binding proteins"/>
    <property type="match status" value="1"/>
</dbReference>
<dbReference type="InterPro" id="IPR016059">
    <property type="entry name" value="DNA_ligase_ATP-dep_CS"/>
</dbReference>
<dbReference type="CDD" id="cd07906">
    <property type="entry name" value="Adenylation_DNA_ligase_LigD_LigC"/>
    <property type="match status" value="1"/>
</dbReference>
<dbReference type="GO" id="GO:0005524">
    <property type="term" value="F:ATP binding"/>
    <property type="evidence" value="ECO:0007669"/>
    <property type="project" value="InterPro"/>
</dbReference>
<comment type="similarity">
    <text evidence="1">Belongs to the ATP-dependent DNA ligase family.</text>
</comment>
<evidence type="ECO:0000256" key="3">
    <source>
        <dbReference type="ARBA" id="ARBA00022598"/>
    </source>
</evidence>
<dbReference type="EMBL" id="MCHY01000006">
    <property type="protein sequence ID" value="RKD25752.1"/>
    <property type="molecule type" value="Genomic_DNA"/>
</dbReference>
<evidence type="ECO:0000256" key="1">
    <source>
        <dbReference type="ARBA" id="ARBA00007572"/>
    </source>
</evidence>
<dbReference type="OrthoDB" id="9802472at2"/>
<organism evidence="6 7">
    <name type="scientific">Ammoniphilus oxalaticus</name>
    <dbReference type="NCBI Taxonomy" id="66863"/>
    <lineage>
        <taxon>Bacteria</taxon>
        <taxon>Bacillati</taxon>
        <taxon>Bacillota</taxon>
        <taxon>Bacilli</taxon>
        <taxon>Bacillales</taxon>
        <taxon>Paenibacillaceae</taxon>
        <taxon>Aneurinibacillus group</taxon>
        <taxon>Ammoniphilus</taxon>
    </lineage>
</organism>
<reference evidence="6 7" key="1">
    <citation type="submission" date="2016-08" db="EMBL/GenBank/DDBJ databases">
        <title>Novel Firmicute Genomes.</title>
        <authorList>
            <person name="Poppleton D.I."/>
            <person name="Gribaldo S."/>
        </authorList>
    </citation>
    <scope>NUCLEOTIDE SEQUENCE [LARGE SCALE GENOMIC DNA]</scope>
    <source>
        <strain evidence="6 7">RAOx-1</strain>
    </source>
</reference>
<comment type="catalytic activity">
    <reaction evidence="4">
        <text>ATP + (deoxyribonucleotide)n-3'-hydroxyl + 5'-phospho-(deoxyribonucleotide)m = (deoxyribonucleotide)n+m + AMP + diphosphate.</text>
        <dbReference type="EC" id="6.5.1.1"/>
    </reaction>
</comment>
<keyword evidence="3 6" id="KW-0436">Ligase</keyword>
<sequence length="318" mass="37128">MNLKPFTPFEPVHADQIPHGEQWIAQVKWDGVRVLTYYDGQTVRLFNRKLHERTFHYPEVAAIDTYCNADSVVLDGEVIALGEDGKPSFHDVMHRDGIRRLERVQTAAKKTPISYMIFDVVYYNNEWIHNKPLRERLALLNEIITPNEQIQVVPSIAESEQLMEVMEQQNMEGIIVKDLNSPYQVKGKDKRWRKIKNYRDINAVIGGVTLRDGIVNAMLLGCYDQKGHFWYIGHAGAGKLKKSDWQELTKQIDSFKIEERPFFNKPSREKEAIWFEPRLSVKVQFMEWTKRLTLRQPTIQAFVDAEPEECMITTEFVT</sequence>
<evidence type="ECO:0000256" key="2">
    <source>
        <dbReference type="ARBA" id="ARBA00012727"/>
    </source>
</evidence>
<dbReference type="PROSITE" id="PS50160">
    <property type="entry name" value="DNA_LIGASE_A3"/>
    <property type="match status" value="1"/>
</dbReference>
<dbReference type="AlphaFoldDB" id="A0A419SNC6"/>
<evidence type="ECO:0000256" key="4">
    <source>
        <dbReference type="ARBA" id="ARBA00034003"/>
    </source>
</evidence>
<dbReference type="GO" id="GO:0006281">
    <property type="term" value="P:DNA repair"/>
    <property type="evidence" value="ECO:0007669"/>
    <property type="project" value="InterPro"/>
</dbReference>
<dbReference type="InterPro" id="IPR012310">
    <property type="entry name" value="DNA_ligase_ATP-dep_cent"/>
</dbReference>
<dbReference type="EC" id="6.5.1.1" evidence="2"/>
<feature type="domain" description="ATP-dependent DNA ligase family profile" evidence="5">
    <location>
        <begin position="106"/>
        <end position="224"/>
    </location>
</feature>
<dbReference type="RefSeq" id="WP_120188426.1">
    <property type="nucleotide sequence ID" value="NZ_MCHY01000006.1"/>
</dbReference>
<dbReference type="PROSITE" id="PS00697">
    <property type="entry name" value="DNA_LIGASE_A1"/>
    <property type="match status" value="1"/>
</dbReference>
<proteinExistence type="inferred from homology"/>
<dbReference type="InterPro" id="IPR012340">
    <property type="entry name" value="NA-bd_OB-fold"/>
</dbReference>